<sequence>MAAARPTSPISSCSPKAAIGSPTPVDLTANSQSRTSSKMKGGEDG</sequence>
<dbReference type="Proteomes" id="UP001187192">
    <property type="component" value="Unassembled WGS sequence"/>
</dbReference>
<evidence type="ECO:0000256" key="1">
    <source>
        <dbReference type="SAM" id="MobiDB-lite"/>
    </source>
</evidence>
<protein>
    <submittedName>
        <fullName evidence="2">Uncharacterized protein</fullName>
    </submittedName>
</protein>
<evidence type="ECO:0000313" key="2">
    <source>
        <dbReference type="EMBL" id="GMN68847.1"/>
    </source>
</evidence>
<gene>
    <name evidence="2" type="ORF">TIFTF001_037898</name>
</gene>
<feature type="compositionally biased region" description="Polar residues" evidence="1">
    <location>
        <begin position="28"/>
        <end position="38"/>
    </location>
</feature>
<name>A0AA88E690_FICCA</name>
<keyword evidence="3" id="KW-1185">Reference proteome</keyword>
<dbReference type="EMBL" id="BTGU01000710">
    <property type="protein sequence ID" value="GMN68847.1"/>
    <property type="molecule type" value="Genomic_DNA"/>
</dbReference>
<organism evidence="2 3">
    <name type="scientific">Ficus carica</name>
    <name type="common">Common fig</name>
    <dbReference type="NCBI Taxonomy" id="3494"/>
    <lineage>
        <taxon>Eukaryota</taxon>
        <taxon>Viridiplantae</taxon>
        <taxon>Streptophyta</taxon>
        <taxon>Embryophyta</taxon>
        <taxon>Tracheophyta</taxon>
        <taxon>Spermatophyta</taxon>
        <taxon>Magnoliopsida</taxon>
        <taxon>eudicotyledons</taxon>
        <taxon>Gunneridae</taxon>
        <taxon>Pentapetalae</taxon>
        <taxon>rosids</taxon>
        <taxon>fabids</taxon>
        <taxon>Rosales</taxon>
        <taxon>Moraceae</taxon>
        <taxon>Ficeae</taxon>
        <taxon>Ficus</taxon>
    </lineage>
</organism>
<dbReference type="AlphaFoldDB" id="A0AA88E690"/>
<evidence type="ECO:0000313" key="3">
    <source>
        <dbReference type="Proteomes" id="UP001187192"/>
    </source>
</evidence>
<feature type="region of interest" description="Disordered" evidence="1">
    <location>
        <begin position="1"/>
        <end position="45"/>
    </location>
</feature>
<dbReference type="Gramene" id="FCD_00034660-RA">
    <property type="protein sequence ID" value="FCD_00034660-RA:cds"/>
    <property type="gene ID" value="FCD_00034660"/>
</dbReference>
<reference evidence="2" key="1">
    <citation type="submission" date="2023-07" db="EMBL/GenBank/DDBJ databases">
        <title>draft genome sequence of fig (Ficus carica).</title>
        <authorList>
            <person name="Takahashi T."/>
            <person name="Nishimura K."/>
        </authorList>
    </citation>
    <scope>NUCLEOTIDE SEQUENCE</scope>
</reference>
<accession>A0AA88E690</accession>
<proteinExistence type="predicted"/>
<comment type="caution">
    <text evidence="2">The sequence shown here is derived from an EMBL/GenBank/DDBJ whole genome shotgun (WGS) entry which is preliminary data.</text>
</comment>